<name>A0A9P1JW94_9PROT</name>
<dbReference type="EMBL" id="HE577328">
    <property type="protein sequence ID" value="CCD01006.1"/>
    <property type="molecule type" value="Genomic_DNA"/>
</dbReference>
<dbReference type="PANTHER" id="PTHR43281:SF1">
    <property type="entry name" value="FARNESYL DIPHOSPHATE SYNTHASE"/>
    <property type="match status" value="1"/>
</dbReference>
<evidence type="ECO:0000256" key="5">
    <source>
        <dbReference type="ARBA" id="ARBA00022842"/>
    </source>
</evidence>
<dbReference type="PROSITE" id="PS00723">
    <property type="entry name" value="POLYPRENYL_SYNTHASE_1"/>
    <property type="match status" value="1"/>
</dbReference>
<gene>
    <name evidence="8" type="primary">ispA</name>
    <name evidence="8" type="ORF">AZOBR_p1140021</name>
</gene>
<dbReference type="FunFam" id="1.10.600.10:FF:000001">
    <property type="entry name" value="Geranylgeranyl diphosphate synthase"/>
    <property type="match status" value="1"/>
</dbReference>
<keyword evidence="6" id="KW-0414">Isoprene biosynthesis</keyword>
<geneLocation type="plasmid" evidence="8 9">
    <name>AZOBR_p1</name>
</geneLocation>
<dbReference type="KEGG" id="abs:AZOBR_p1140021"/>
<evidence type="ECO:0000313" key="9">
    <source>
        <dbReference type="Proteomes" id="UP000007319"/>
    </source>
</evidence>
<dbReference type="PROSITE" id="PS00444">
    <property type="entry name" value="POLYPRENYL_SYNTHASE_2"/>
    <property type="match status" value="1"/>
</dbReference>
<dbReference type="CDD" id="cd00685">
    <property type="entry name" value="Trans_IPPS_HT"/>
    <property type="match status" value="1"/>
</dbReference>
<dbReference type="NCBIfam" id="NF045485">
    <property type="entry name" value="FPPsyn"/>
    <property type="match status" value="1"/>
</dbReference>
<reference evidence="8 9" key="1">
    <citation type="journal article" date="2011" name="PLoS Genet.">
        <title>Azospirillum genomes reveal transition of bacteria from aquatic to terrestrial environments.</title>
        <authorList>
            <person name="Wisniewski-Dye F."/>
            <person name="Borziak K."/>
            <person name="Khalsa-Moyers G."/>
            <person name="Alexandre G."/>
            <person name="Sukharnikov L.O."/>
            <person name="Wuichet K."/>
            <person name="Hurst G.B."/>
            <person name="McDonald W.H."/>
            <person name="Robertson J.S."/>
            <person name="Barbe V."/>
            <person name="Calteau A."/>
            <person name="Rouy Z."/>
            <person name="Mangenot S."/>
            <person name="Prigent-Combaret C."/>
            <person name="Normand P."/>
            <person name="Boyer M."/>
            <person name="Siguier P."/>
            <person name="Dessaux Y."/>
            <person name="Elmerich C."/>
            <person name="Condemine G."/>
            <person name="Krishnen G."/>
            <person name="Kennedy I."/>
            <person name="Paterson A.H."/>
            <person name="Gonzalez V."/>
            <person name="Mavingui P."/>
            <person name="Zhulin I.B."/>
        </authorList>
    </citation>
    <scope>NUCLEOTIDE SEQUENCE [LARGE SCALE GENOMIC DNA]</scope>
    <source>
        <strain evidence="8 9">Sp245</strain>
    </source>
</reference>
<evidence type="ECO:0000256" key="2">
    <source>
        <dbReference type="ARBA" id="ARBA00006706"/>
    </source>
</evidence>
<evidence type="ECO:0000256" key="3">
    <source>
        <dbReference type="ARBA" id="ARBA00022679"/>
    </source>
</evidence>
<comment type="similarity">
    <text evidence="2 7">Belongs to the FPP/GGPP synthase family.</text>
</comment>
<dbReference type="SFLD" id="SFLDG01017">
    <property type="entry name" value="Polyprenyl_Transferase_Like"/>
    <property type="match status" value="1"/>
</dbReference>
<dbReference type="InterPro" id="IPR033749">
    <property type="entry name" value="Polyprenyl_synt_CS"/>
</dbReference>
<keyword evidence="3 7" id="KW-0808">Transferase</keyword>
<sequence length="296" mass="31776">MQTDLKTAMADMAADVERAILHLLPTTDLPESRVLEAMRYGCLNGGKRLRPFLVCQSAALFGVNPDCALRVAVAVEFVHSYSLVHDDLPAMDDGDLRRGQPTVHRKFDEATAILAGDGLLTYAFEVLADPATHEDPNVRCQLVAALAKAAGPHGMVGGQMLDLIAEHETFDLGTTTRLQRMKTGDMIAFSCEAGGILGKAPPPQRLALRAYAHDLGLAFQIVDDLLDIEGTEAETGKSVGRDAEAGKSTFVSILGQDRARSQAAMLAVQAKAHLEIFDGRADILKAVADFVVARRT</sequence>
<evidence type="ECO:0000256" key="1">
    <source>
        <dbReference type="ARBA" id="ARBA00001946"/>
    </source>
</evidence>
<accession>A0A9P1JW94</accession>
<evidence type="ECO:0000256" key="7">
    <source>
        <dbReference type="RuleBase" id="RU004466"/>
    </source>
</evidence>
<dbReference type="Gene3D" id="1.10.600.10">
    <property type="entry name" value="Farnesyl Diphosphate Synthase"/>
    <property type="match status" value="1"/>
</dbReference>
<proteinExistence type="inferred from homology"/>
<protein>
    <submittedName>
        <fullName evidence="8">Farnesyl diphosphate synthase</fullName>
        <ecNumber evidence="8">2.5.1.1</ecNumber>
    </submittedName>
</protein>
<dbReference type="GO" id="GO:0004161">
    <property type="term" value="F:dimethylallyltranstransferase activity"/>
    <property type="evidence" value="ECO:0007669"/>
    <property type="project" value="UniProtKB-EC"/>
</dbReference>
<keyword evidence="4" id="KW-0479">Metal-binding</keyword>
<evidence type="ECO:0000256" key="4">
    <source>
        <dbReference type="ARBA" id="ARBA00022723"/>
    </source>
</evidence>
<dbReference type="GO" id="GO:0016114">
    <property type="term" value="P:terpenoid biosynthetic process"/>
    <property type="evidence" value="ECO:0007669"/>
    <property type="project" value="UniProtKB-ARBA"/>
</dbReference>
<keyword evidence="5" id="KW-0460">Magnesium</keyword>
<dbReference type="EC" id="2.5.1.1" evidence="8"/>
<dbReference type="GO" id="GO:0046872">
    <property type="term" value="F:metal ion binding"/>
    <property type="evidence" value="ECO:0007669"/>
    <property type="project" value="UniProtKB-KW"/>
</dbReference>
<evidence type="ECO:0000256" key="6">
    <source>
        <dbReference type="ARBA" id="ARBA00023229"/>
    </source>
</evidence>
<dbReference type="InterPro" id="IPR000092">
    <property type="entry name" value="Polyprenyl_synt"/>
</dbReference>
<evidence type="ECO:0000313" key="8">
    <source>
        <dbReference type="EMBL" id="CCD01006.1"/>
    </source>
</evidence>
<dbReference type="SUPFAM" id="SSF48576">
    <property type="entry name" value="Terpenoid synthases"/>
    <property type="match status" value="1"/>
</dbReference>
<dbReference type="InterPro" id="IPR053378">
    <property type="entry name" value="Prenyl_diphosphate_synthase"/>
</dbReference>
<dbReference type="InterPro" id="IPR008949">
    <property type="entry name" value="Isoprenoid_synthase_dom_sf"/>
</dbReference>
<organism evidence="8 9">
    <name type="scientific">Azospirillum baldaniorum</name>
    <dbReference type="NCBI Taxonomy" id="1064539"/>
    <lineage>
        <taxon>Bacteria</taxon>
        <taxon>Pseudomonadati</taxon>
        <taxon>Pseudomonadota</taxon>
        <taxon>Alphaproteobacteria</taxon>
        <taxon>Rhodospirillales</taxon>
        <taxon>Azospirillaceae</taxon>
        <taxon>Azospirillum</taxon>
    </lineage>
</organism>
<comment type="cofactor">
    <cofactor evidence="1">
        <name>Mg(2+)</name>
        <dbReference type="ChEBI" id="CHEBI:18420"/>
    </cofactor>
</comment>
<dbReference type="Pfam" id="PF00348">
    <property type="entry name" value="polyprenyl_synt"/>
    <property type="match status" value="1"/>
</dbReference>
<dbReference type="PANTHER" id="PTHR43281">
    <property type="entry name" value="FARNESYL DIPHOSPHATE SYNTHASE"/>
    <property type="match status" value="1"/>
</dbReference>
<dbReference type="AlphaFoldDB" id="A0A9P1JW94"/>
<dbReference type="SFLD" id="SFLDS00005">
    <property type="entry name" value="Isoprenoid_Synthase_Type_I"/>
    <property type="match status" value="1"/>
</dbReference>
<dbReference type="Proteomes" id="UP000007319">
    <property type="component" value="Plasmid AZOBR_p1"/>
</dbReference>
<keyword evidence="8" id="KW-0614">Plasmid</keyword>
<dbReference type="GO" id="GO:0005737">
    <property type="term" value="C:cytoplasm"/>
    <property type="evidence" value="ECO:0007669"/>
    <property type="project" value="UniProtKB-ARBA"/>
</dbReference>
<keyword evidence="9" id="KW-1185">Reference proteome</keyword>